<dbReference type="CDD" id="cd20074">
    <property type="entry name" value="XPF_nuclease_Mus81"/>
    <property type="match status" value="1"/>
</dbReference>
<evidence type="ECO:0000256" key="1">
    <source>
        <dbReference type="ARBA" id="ARBA00001946"/>
    </source>
</evidence>
<dbReference type="GO" id="GO:0000712">
    <property type="term" value="P:resolution of meiotic recombination intermediates"/>
    <property type="evidence" value="ECO:0007669"/>
    <property type="project" value="TreeGrafter"/>
</dbReference>
<keyword evidence="9 14" id="KW-0460">Magnesium</keyword>
<dbReference type="GO" id="GO:0000727">
    <property type="term" value="P:double-strand break repair via break-induced replication"/>
    <property type="evidence" value="ECO:0007669"/>
    <property type="project" value="UniProtKB-UniRule"/>
</dbReference>
<dbReference type="FunFam" id="3.40.50.10130:FF:000003">
    <property type="entry name" value="Crossover junction endonuclease MUS81"/>
    <property type="match status" value="1"/>
</dbReference>
<dbReference type="Proteomes" id="UP000663861">
    <property type="component" value="Unassembled WGS sequence"/>
</dbReference>
<evidence type="ECO:0000313" key="17">
    <source>
        <dbReference type="EMBL" id="CAE6476656.1"/>
    </source>
</evidence>
<comment type="similarity">
    <text evidence="3 14">Belongs to the XPF family.</text>
</comment>
<dbReference type="GO" id="GO:0003677">
    <property type="term" value="F:DNA binding"/>
    <property type="evidence" value="ECO:0007669"/>
    <property type="project" value="UniProtKB-UniRule"/>
</dbReference>
<dbReference type="InterPro" id="IPR042530">
    <property type="entry name" value="EME1/EME2_C"/>
</dbReference>
<dbReference type="SMART" id="SM00891">
    <property type="entry name" value="ERCC4"/>
    <property type="match status" value="1"/>
</dbReference>
<comment type="cofactor">
    <cofactor evidence="1 14">
        <name>Mg(2+)</name>
        <dbReference type="ChEBI" id="CHEBI:18420"/>
    </cofactor>
</comment>
<name>A0A8H3C9M3_9AGAM</name>
<dbReference type="GO" id="GO:0005634">
    <property type="term" value="C:nucleus"/>
    <property type="evidence" value="ECO:0007669"/>
    <property type="project" value="UniProtKB-SubCell"/>
</dbReference>
<comment type="subunit">
    <text evidence="14">Interacts with EME1.</text>
</comment>
<sequence length="352" mass="40579">MLAPAATSDIEPESEDEPGPSQIANTPEFAPFDPIIFPAGSYSIQLILDEREVKSTKNRDYMLEHLKKRGVNATKRSLEVGDVCWVARLNDGTSQECVLDYVVERKRMDDLKGSILDGRFHEQKFRLKHTGISHLYYLVEDYDTERIARHWKDQINTALSSTQVIDRFFLKETTSMEDTIDYLSNLHRAILKIHADKSLYIIPPHLIKRYNFLELKKHLNTLDTEKIYHTTYTSYQALNRKNGFYTLQDCMARMLQCIRGLSEEKIAALLEHYPTPRSLYDGFLNAEKQHSMQPSQALGRVVPRLGKGRRTEASSTTPELMLFELGGKGRKKIGPALSKHIYEIFMDLEYET</sequence>
<dbReference type="GO" id="GO:0031573">
    <property type="term" value="P:mitotic intra-S DNA damage checkpoint signaling"/>
    <property type="evidence" value="ECO:0007669"/>
    <property type="project" value="TreeGrafter"/>
</dbReference>
<dbReference type="SUPFAM" id="SSF52980">
    <property type="entry name" value="Restriction endonuclease-like"/>
    <property type="match status" value="1"/>
</dbReference>
<evidence type="ECO:0000256" key="2">
    <source>
        <dbReference type="ARBA" id="ARBA00004123"/>
    </source>
</evidence>
<dbReference type="Gene3D" id="3.40.50.10130">
    <property type="match status" value="1"/>
</dbReference>
<dbReference type="GO" id="GO:0046872">
    <property type="term" value="F:metal ion binding"/>
    <property type="evidence" value="ECO:0007669"/>
    <property type="project" value="UniProtKB-UniRule"/>
</dbReference>
<evidence type="ECO:0000256" key="6">
    <source>
        <dbReference type="ARBA" id="ARBA00022759"/>
    </source>
</evidence>
<dbReference type="InterPro" id="IPR006166">
    <property type="entry name" value="ERCC4_domain"/>
</dbReference>
<dbReference type="EC" id="3.1.22.-" evidence="14"/>
<evidence type="ECO:0000256" key="13">
    <source>
        <dbReference type="ARBA" id="ARBA00023254"/>
    </source>
</evidence>
<keyword evidence="5 14" id="KW-0479">Metal-binding</keyword>
<keyword evidence="11 14" id="KW-0234">DNA repair</keyword>
<keyword evidence="10 14" id="KW-0233">DNA recombination</keyword>
<comment type="caution">
    <text evidence="17">The sequence shown here is derived from an EMBL/GenBank/DDBJ whole genome shotgun (WGS) entry which is preliminary data.</text>
</comment>
<keyword evidence="4 14" id="KW-0540">Nuclease</keyword>
<evidence type="ECO:0000256" key="3">
    <source>
        <dbReference type="ARBA" id="ARBA00010015"/>
    </source>
</evidence>
<evidence type="ECO:0000256" key="8">
    <source>
        <dbReference type="ARBA" id="ARBA00022801"/>
    </source>
</evidence>
<keyword evidence="12 14" id="KW-0539">Nucleus</keyword>
<dbReference type="GO" id="GO:0006308">
    <property type="term" value="P:DNA catabolic process"/>
    <property type="evidence" value="ECO:0007669"/>
    <property type="project" value="UniProtKB-UniRule"/>
</dbReference>
<dbReference type="Pfam" id="PF02732">
    <property type="entry name" value="ERCC4"/>
    <property type="match status" value="1"/>
</dbReference>
<dbReference type="AlphaFoldDB" id="A0A8H3C9M3"/>
<dbReference type="EMBL" id="CAJMWY010001847">
    <property type="protein sequence ID" value="CAE6476656.1"/>
    <property type="molecule type" value="Genomic_DNA"/>
</dbReference>
<keyword evidence="8 14" id="KW-0378">Hydrolase</keyword>
<evidence type="ECO:0000256" key="10">
    <source>
        <dbReference type="ARBA" id="ARBA00023172"/>
    </source>
</evidence>
<reference evidence="17" key="1">
    <citation type="submission" date="2021-01" db="EMBL/GenBank/DDBJ databases">
        <authorList>
            <person name="Kaushik A."/>
        </authorList>
    </citation>
    <scope>NUCLEOTIDE SEQUENCE</scope>
    <source>
        <strain evidence="17">AG4-RS23</strain>
    </source>
</reference>
<evidence type="ECO:0000313" key="18">
    <source>
        <dbReference type="Proteomes" id="UP000663861"/>
    </source>
</evidence>
<evidence type="ECO:0000256" key="15">
    <source>
        <dbReference type="SAM" id="MobiDB-lite"/>
    </source>
</evidence>
<dbReference type="PANTHER" id="PTHR13451">
    <property type="entry name" value="CLASS II CROSSOVER JUNCTION ENDONUCLEASE MUS81"/>
    <property type="match status" value="1"/>
</dbReference>
<proteinExistence type="inferred from homology"/>
<accession>A0A8H3C9M3</accession>
<organism evidence="17 18">
    <name type="scientific">Rhizoctonia solani</name>
    <dbReference type="NCBI Taxonomy" id="456999"/>
    <lineage>
        <taxon>Eukaryota</taxon>
        <taxon>Fungi</taxon>
        <taxon>Dikarya</taxon>
        <taxon>Basidiomycota</taxon>
        <taxon>Agaricomycotina</taxon>
        <taxon>Agaricomycetes</taxon>
        <taxon>Cantharellales</taxon>
        <taxon>Ceratobasidiaceae</taxon>
        <taxon>Rhizoctonia</taxon>
    </lineage>
</organism>
<gene>
    <name evidence="17" type="ORF">RDB_LOCUS91587</name>
</gene>
<keyword evidence="7 14" id="KW-0227">DNA damage</keyword>
<feature type="domain" description="ERCC4" evidence="16">
    <location>
        <begin position="45"/>
        <end position="143"/>
    </location>
</feature>
<comment type="subcellular location">
    <subcellularLocation>
        <location evidence="2 14">Nucleus</location>
    </subcellularLocation>
</comment>
<dbReference type="Gene3D" id="1.10.150.670">
    <property type="entry name" value="Crossover junction endonuclease EME1, DNA-binding domain"/>
    <property type="match status" value="1"/>
</dbReference>
<evidence type="ECO:0000256" key="7">
    <source>
        <dbReference type="ARBA" id="ARBA00022763"/>
    </source>
</evidence>
<dbReference type="InterPro" id="IPR033309">
    <property type="entry name" value="Mus81"/>
</dbReference>
<protein>
    <recommendedName>
        <fullName evidence="14">Crossover junction endonuclease MUS81</fullName>
        <ecNumber evidence="14">3.1.22.-</ecNumber>
    </recommendedName>
</protein>
<dbReference type="PANTHER" id="PTHR13451:SF0">
    <property type="entry name" value="CROSSOVER JUNCTION ENDONUCLEASE MUS81"/>
    <property type="match status" value="1"/>
</dbReference>
<evidence type="ECO:0000256" key="5">
    <source>
        <dbReference type="ARBA" id="ARBA00022723"/>
    </source>
</evidence>
<dbReference type="GO" id="GO:0008821">
    <property type="term" value="F:crossover junction DNA endonuclease activity"/>
    <property type="evidence" value="ECO:0007669"/>
    <property type="project" value="UniProtKB-UniRule"/>
</dbReference>
<evidence type="ECO:0000256" key="11">
    <source>
        <dbReference type="ARBA" id="ARBA00023204"/>
    </source>
</evidence>
<keyword evidence="13" id="KW-0469">Meiosis</keyword>
<evidence type="ECO:0000256" key="14">
    <source>
        <dbReference type="RuleBase" id="RU369042"/>
    </source>
</evidence>
<evidence type="ECO:0000256" key="12">
    <source>
        <dbReference type="ARBA" id="ARBA00023242"/>
    </source>
</evidence>
<dbReference type="GO" id="GO:0048476">
    <property type="term" value="C:Holliday junction resolvase complex"/>
    <property type="evidence" value="ECO:0007669"/>
    <property type="project" value="UniProtKB-UniRule"/>
</dbReference>
<dbReference type="GO" id="GO:0048257">
    <property type="term" value="F:3'-flap endonuclease activity"/>
    <property type="evidence" value="ECO:0007669"/>
    <property type="project" value="TreeGrafter"/>
</dbReference>
<comment type="function">
    <text evidence="14">Interacts with EME1 to form a DNA structure-specific endonuclease with substrate preference for branched DNA structures with a 5'-end at the branch nick. Typical substrates include 3'-flap structures, D-loops, replication forks and nicked Holliday junctions. May be required in mitosis for the processing of stalled or collapsed replication fork intermediates. May be required in meiosis for the repair of meiosis-specific double strand breaks subsequent to single-end invasion (SEI).</text>
</comment>
<dbReference type="InterPro" id="IPR011335">
    <property type="entry name" value="Restrct_endonuc-II-like"/>
</dbReference>
<evidence type="ECO:0000256" key="9">
    <source>
        <dbReference type="ARBA" id="ARBA00022842"/>
    </source>
</evidence>
<evidence type="ECO:0000259" key="16">
    <source>
        <dbReference type="SMART" id="SM00891"/>
    </source>
</evidence>
<feature type="region of interest" description="Disordered" evidence="15">
    <location>
        <begin position="1"/>
        <end position="25"/>
    </location>
</feature>
<evidence type="ECO:0000256" key="4">
    <source>
        <dbReference type="ARBA" id="ARBA00022722"/>
    </source>
</evidence>
<keyword evidence="6 14" id="KW-0255">Endonuclease</keyword>
<dbReference type="InterPro" id="IPR047416">
    <property type="entry name" value="XPF_nuclease_Mus81"/>
</dbReference>